<protein>
    <submittedName>
        <fullName evidence="2">Uncharacterized protein</fullName>
    </submittedName>
</protein>
<evidence type="ECO:0000313" key="3">
    <source>
        <dbReference type="Proteomes" id="UP000886595"/>
    </source>
</evidence>
<comment type="caution">
    <text evidence="2">The sequence shown here is derived from an EMBL/GenBank/DDBJ whole genome shotgun (WGS) entry which is preliminary data.</text>
</comment>
<dbReference type="InterPro" id="IPR002160">
    <property type="entry name" value="Prot_inh_Kunz-lg"/>
</dbReference>
<dbReference type="PROSITE" id="PS00283">
    <property type="entry name" value="SOYBEAN_KUNITZ"/>
    <property type="match status" value="1"/>
</dbReference>
<accession>A0A8X7VM82</accession>
<reference evidence="2 3" key="1">
    <citation type="submission" date="2020-02" db="EMBL/GenBank/DDBJ databases">
        <authorList>
            <person name="Ma Q."/>
            <person name="Huang Y."/>
            <person name="Song X."/>
            <person name="Pei D."/>
        </authorList>
    </citation>
    <scope>NUCLEOTIDE SEQUENCE [LARGE SCALE GENOMIC DNA]</scope>
    <source>
        <strain evidence="2">Sxm20200214</strain>
        <tissue evidence="2">Leaf</tissue>
    </source>
</reference>
<feature type="signal peptide" evidence="1">
    <location>
        <begin position="1"/>
        <end position="21"/>
    </location>
</feature>
<keyword evidence="3" id="KW-1185">Reference proteome</keyword>
<evidence type="ECO:0000313" key="2">
    <source>
        <dbReference type="EMBL" id="KAG2314373.1"/>
    </source>
</evidence>
<gene>
    <name evidence="2" type="ORF">Bca52824_017495</name>
</gene>
<dbReference type="InterPro" id="IPR011065">
    <property type="entry name" value="Kunitz_inhibitor_STI-like_sf"/>
</dbReference>
<dbReference type="AlphaFoldDB" id="A0A8X7VM82"/>
<keyword evidence="1" id="KW-0732">Signal</keyword>
<evidence type="ECO:0000256" key="1">
    <source>
        <dbReference type="SAM" id="SignalP"/>
    </source>
</evidence>
<dbReference type="Proteomes" id="UP000886595">
    <property type="component" value="Unassembled WGS sequence"/>
</dbReference>
<name>A0A8X7VM82_BRACI</name>
<feature type="chain" id="PRO_5036495417" evidence="1">
    <location>
        <begin position="22"/>
        <end position="84"/>
    </location>
</feature>
<proteinExistence type="predicted"/>
<sequence>MNPMLNFLLALTAVLAATANAGGRIYDTDGDVIIGGSYYVLPRIWGAAGGGLNLALVTTNVPSLSDRSLQRSTRAFPQLTGGSL</sequence>
<dbReference type="GO" id="GO:0004866">
    <property type="term" value="F:endopeptidase inhibitor activity"/>
    <property type="evidence" value="ECO:0007669"/>
    <property type="project" value="InterPro"/>
</dbReference>
<organism evidence="2 3">
    <name type="scientific">Brassica carinata</name>
    <name type="common">Ethiopian mustard</name>
    <name type="synonym">Abyssinian cabbage</name>
    <dbReference type="NCBI Taxonomy" id="52824"/>
    <lineage>
        <taxon>Eukaryota</taxon>
        <taxon>Viridiplantae</taxon>
        <taxon>Streptophyta</taxon>
        <taxon>Embryophyta</taxon>
        <taxon>Tracheophyta</taxon>
        <taxon>Spermatophyta</taxon>
        <taxon>Magnoliopsida</taxon>
        <taxon>eudicotyledons</taxon>
        <taxon>Gunneridae</taxon>
        <taxon>Pentapetalae</taxon>
        <taxon>rosids</taxon>
        <taxon>malvids</taxon>
        <taxon>Brassicales</taxon>
        <taxon>Brassicaceae</taxon>
        <taxon>Brassiceae</taxon>
        <taxon>Brassica</taxon>
    </lineage>
</organism>
<dbReference type="Gene3D" id="2.80.10.50">
    <property type="match status" value="1"/>
</dbReference>
<dbReference type="SUPFAM" id="SSF50386">
    <property type="entry name" value="STI-like"/>
    <property type="match status" value="1"/>
</dbReference>
<dbReference type="EMBL" id="JAAMPC010000004">
    <property type="protein sequence ID" value="KAG2314373.1"/>
    <property type="molecule type" value="Genomic_DNA"/>
</dbReference>